<dbReference type="InterPro" id="IPR007219">
    <property type="entry name" value="XnlR_reg_dom"/>
</dbReference>
<keyword evidence="11" id="KW-1185">Reference proteome</keyword>
<dbReference type="EMBL" id="JAUJDW010000049">
    <property type="protein sequence ID" value="KAK0647432.1"/>
    <property type="molecule type" value="Genomic_DNA"/>
</dbReference>
<feature type="domain" description="Zn(2)-C6 fungal-type" evidence="9">
    <location>
        <begin position="23"/>
        <end position="53"/>
    </location>
</feature>
<dbReference type="CDD" id="cd15485">
    <property type="entry name" value="ZIP_Cat8"/>
    <property type="match status" value="1"/>
</dbReference>
<dbReference type="InterPro" id="IPR001138">
    <property type="entry name" value="Zn2Cys6_DnaBD"/>
</dbReference>
<dbReference type="Pfam" id="PF04082">
    <property type="entry name" value="Fungal_trans"/>
    <property type="match status" value="1"/>
</dbReference>
<dbReference type="CDD" id="cd12148">
    <property type="entry name" value="fungal_TF_MHR"/>
    <property type="match status" value="1"/>
</dbReference>
<dbReference type="AlphaFoldDB" id="A0AA39Y7E5"/>
<feature type="compositionally biased region" description="Low complexity" evidence="8">
    <location>
        <begin position="103"/>
        <end position="113"/>
    </location>
</feature>
<feature type="compositionally biased region" description="Polar residues" evidence="8">
    <location>
        <begin position="659"/>
        <end position="671"/>
    </location>
</feature>
<dbReference type="SUPFAM" id="SSF57701">
    <property type="entry name" value="Zn2/Cys6 DNA-binding domain"/>
    <property type="match status" value="1"/>
</dbReference>
<keyword evidence="2" id="KW-0479">Metal-binding</keyword>
<proteinExistence type="predicted"/>
<evidence type="ECO:0000256" key="7">
    <source>
        <dbReference type="ARBA" id="ARBA00023242"/>
    </source>
</evidence>
<evidence type="ECO:0000313" key="11">
    <source>
        <dbReference type="Proteomes" id="UP001175001"/>
    </source>
</evidence>
<organism evidence="10 11">
    <name type="scientific">Lasiodiplodia hormozganensis</name>
    <dbReference type="NCBI Taxonomy" id="869390"/>
    <lineage>
        <taxon>Eukaryota</taxon>
        <taxon>Fungi</taxon>
        <taxon>Dikarya</taxon>
        <taxon>Ascomycota</taxon>
        <taxon>Pezizomycotina</taxon>
        <taxon>Dothideomycetes</taxon>
        <taxon>Dothideomycetes incertae sedis</taxon>
        <taxon>Botryosphaeriales</taxon>
        <taxon>Botryosphaeriaceae</taxon>
        <taxon>Lasiodiplodia</taxon>
    </lineage>
</organism>
<evidence type="ECO:0000256" key="5">
    <source>
        <dbReference type="ARBA" id="ARBA00023125"/>
    </source>
</evidence>
<dbReference type="GO" id="GO:0008270">
    <property type="term" value="F:zinc ion binding"/>
    <property type="evidence" value="ECO:0007669"/>
    <property type="project" value="InterPro"/>
</dbReference>
<keyword evidence="6" id="KW-0804">Transcription</keyword>
<dbReference type="GO" id="GO:0000981">
    <property type="term" value="F:DNA-binding transcription factor activity, RNA polymerase II-specific"/>
    <property type="evidence" value="ECO:0007669"/>
    <property type="project" value="InterPro"/>
</dbReference>
<feature type="region of interest" description="Disordered" evidence="8">
    <location>
        <begin position="592"/>
        <end position="620"/>
    </location>
</feature>
<evidence type="ECO:0000256" key="2">
    <source>
        <dbReference type="ARBA" id="ARBA00022723"/>
    </source>
</evidence>
<dbReference type="GO" id="GO:0005634">
    <property type="term" value="C:nucleus"/>
    <property type="evidence" value="ECO:0007669"/>
    <property type="project" value="UniProtKB-SubCell"/>
</dbReference>
<evidence type="ECO:0000256" key="3">
    <source>
        <dbReference type="ARBA" id="ARBA00022833"/>
    </source>
</evidence>
<dbReference type="Gene3D" id="4.10.240.10">
    <property type="entry name" value="Zn(2)-C6 fungal-type DNA-binding domain"/>
    <property type="match status" value="1"/>
</dbReference>
<evidence type="ECO:0000313" key="10">
    <source>
        <dbReference type="EMBL" id="KAK0647432.1"/>
    </source>
</evidence>
<dbReference type="CDD" id="cd00067">
    <property type="entry name" value="GAL4"/>
    <property type="match status" value="1"/>
</dbReference>
<dbReference type="Proteomes" id="UP001175001">
    <property type="component" value="Unassembled WGS sequence"/>
</dbReference>
<dbReference type="InterPro" id="IPR036864">
    <property type="entry name" value="Zn2-C6_fun-type_DNA-bd_sf"/>
</dbReference>
<feature type="region of interest" description="Disordered" evidence="8">
    <location>
        <begin position="655"/>
        <end position="703"/>
    </location>
</feature>
<evidence type="ECO:0000256" key="4">
    <source>
        <dbReference type="ARBA" id="ARBA00023015"/>
    </source>
</evidence>
<comment type="subcellular location">
    <subcellularLocation>
        <location evidence="1">Nucleus</location>
    </subcellularLocation>
</comment>
<dbReference type="InterPro" id="IPR050987">
    <property type="entry name" value="AtrR-like"/>
</dbReference>
<keyword evidence="4" id="KW-0805">Transcription regulation</keyword>
<feature type="compositionally biased region" description="Polar residues" evidence="8">
    <location>
        <begin position="189"/>
        <end position="200"/>
    </location>
</feature>
<keyword evidence="7" id="KW-0539">Nucleus</keyword>
<evidence type="ECO:0000259" key="9">
    <source>
        <dbReference type="PROSITE" id="PS50048"/>
    </source>
</evidence>
<reference evidence="10" key="1">
    <citation type="submission" date="2023-06" db="EMBL/GenBank/DDBJ databases">
        <title>Multi-omics analyses reveal the molecular pathogenesis toolkit of Lasiodiplodia hormozganensis, a cross-kingdom pathogen.</title>
        <authorList>
            <person name="Felix C."/>
            <person name="Meneses R."/>
            <person name="Goncalves M.F.M."/>
            <person name="Tilleman L."/>
            <person name="Duarte A.S."/>
            <person name="Jorrin-Novo J.V."/>
            <person name="Van De Peer Y."/>
            <person name="Deforce D."/>
            <person name="Van Nieuwerburgh F."/>
            <person name="Esteves A.C."/>
            <person name="Alves A."/>
        </authorList>
    </citation>
    <scope>NUCLEOTIDE SEQUENCE</scope>
    <source>
        <strain evidence="10">CBS 339.90</strain>
    </source>
</reference>
<evidence type="ECO:0000256" key="8">
    <source>
        <dbReference type="SAM" id="MobiDB-lite"/>
    </source>
</evidence>
<dbReference type="Pfam" id="PF00172">
    <property type="entry name" value="Zn_clus"/>
    <property type="match status" value="1"/>
</dbReference>
<protein>
    <submittedName>
        <fullName evidence="10">Transcriptional activator protein acu-15</fullName>
    </submittedName>
</protein>
<dbReference type="PROSITE" id="PS50048">
    <property type="entry name" value="ZN2_CY6_FUNGAL_2"/>
    <property type="match status" value="1"/>
</dbReference>
<dbReference type="SMART" id="SM00066">
    <property type="entry name" value="GAL4"/>
    <property type="match status" value="1"/>
</dbReference>
<dbReference type="PROSITE" id="PS00463">
    <property type="entry name" value="ZN2_CY6_FUNGAL_1"/>
    <property type="match status" value="1"/>
</dbReference>
<feature type="region of interest" description="Disordered" evidence="8">
    <location>
        <begin position="100"/>
        <end position="129"/>
    </location>
</feature>
<accession>A0AA39Y7E5</accession>
<dbReference type="GO" id="GO:0006351">
    <property type="term" value="P:DNA-templated transcription"/>
    <property type="evidence" value="ECO:0007669"/>
    <property type="project" value="InterPro"/>
</dbReference>
<dbReference type="FunFam" id="4.10.240.10:FF:000007">
    <property type="entry name" value="C6 transcription factor FacB"/>
    <property type="match status" value="1"/>
</dbReference>
<keyword evidence="3" id="KW-0862">Zinc</keyword>
<dbReference type="GO" id="GO:0003677">
    <property type="term" value="F:DNA binding"/>
    <property type="evidence" value="ECO:0007669"/>
    <property type="project" value="UniProtKB-KW"/>
</dbReference>
<keyword evidence="5" id="KW-0238">DNA-binding</keyword>
<sequence length="852" mass="93268">MPGILPMKVIKVGTNSQTRIAQACDRCRSKKIRCDGIRPSCSQCLNVGFECKTSDKLSRRAFPRGYTESLEERVRQLESEIRELKELLDEKDEKIDMLSRMHSNSPGSIGRRPSPSPAPVTPREEAPDKEDLFKIQQSPILLEDGSSDSYFVGTSSGRTLIDSFYRRVQETGRSLPSIRPEAFLETDSKPQPTRDTSSVSFKAPPRLVSDQLINIFFQEWAPLFPVLHRPAFLALYDEFVNSSEPLSDKKALAQLNLVFGIAALAGNAPDKSLVESVELQWHAALNSFIDDTSLVTLQCLVLAQIFCLQKADYNRLLKYKGIAVSLAHRLGLHQSQKRFALGVLTSEMRKKVFWTQYTLDCFTAAQLGLPKQLREEDIHCEFPVDADDEYITEKGFLPSLPGEFTKLSSALALFRAARILGNVLCENFPAATSHEISLRKMAAQSDELDEWNNNLASHLKLQFVQDKPSTHIISSRSPILSLAYQYIKSLIWRPAVCANIGGRASAATLAVAGASKATVQILQLLEERSMCFAICLNKHDMLVTSGFGLMFQSLDLDQDSKLIKENQKLMAAIVGYLERSQSPGSAAFRKVAKSTLSPNASKSSPIPNNMQAPQDALRSTQRHLKAIASRFSPNRQQQDASSDSRRATLATLPNLATAHSNQSGVSISSVHSEPHARSEPTMSPLSHRASLGGTPSIKIRRPSVGGSTLNLDYLSFGTESQSNTYSMAAHLKSETQSPGDWERLLSGLDNGQTNIYDSIYGGAPVDALGDVPPLSATSDANLAWSPSVWTVGPSDQQPPQSVLSFSDESLTSGSNDFDCDFGSGNSDSYRGLVIPDLSPSANGIALDGTFGL</sequence>
<gene>
    <name evidence="10" type="primary">acu-15_2</name>
    <name evidence="10" type="ORF">DIS24_g7693</name>
</gene>
<evidence type="ECO:0000256" key="1">
    <source>
        <dbReference type="ARBA" id="ARBA00004123"/>
    </source>
</evidence>
<dbReference type="SMART" id="SM00906">
    <property type="entry name" value="Fungal_trans"/>
    <property type="match status" value="1"/>
</dbReference>
<feature type="compositionally biased region" description="Polar residues" evidence="8">
    <location>
        <begin position="594"/>
        <end position="612"/>
    </location>
</feature>
<comment type="caution">
    <text evidence="10">The sequence shown here is derived from an EMBL/GenBank/DDBJ whole genome shotgun (WGS) entry which is preliminary data.</text>
</comment>
<dbReference type="PANTHER" id="PTHR46910:SF12">
    <property type="entry name" value="REGULATORY PROTEIN CAT8"/>
    <property type="match status" value="1"/>
</dbReference>
<name>A0AA39Y7E5_9PEZI</name>
<feature type="region of interest" description="Disordered" evidence="8">
    <location>
        <begin position="176"/>
        <end position="200"/>
    </location>
</feature>
<evidence type="ECO:0000256" key="6">
    <source>
        <dbReference type="ARBA" id="ARBA00023163"/>
    </source>
</evidence>
<dbReference type="PANTHER" id="PTHR46910">
    <property type="entry name" value="TRANSCRIPTION FACTOR PDR1"/>
    <property type="match status" value="1"/>
</dbReference>